<dbReference type="SUPFAM" id="SSF56601">
    <property type="entry name" value="beta-lactamase/transpeptidase-like"/>
    <property type="match status" value="1"/>
</dbReference>
<dbReference type="GO" id="GO:0016787">
    <property type="term" value="F:hydrolase activity"/>
    <property type="evidence" value="ECO:0007669"/>
    <property type="project" value="UniProtKB-KW"/>
</dbReference>
<evidence type="ECO:0000259" key="2">
    <source>
        <dbReference type="Pfam" id="PF00144"/>
    </source>
</evidence>
<accession>A0ABW8TH43</accession>
<keyword evidence="1 3" id="KW-0378">Hydrolase</keyword>
<gene>
    <name evidence="3" type="ORF">ACJDT4_15685</name>
</gene>
<evidence type="ECO:0000256" key="1">
    <source>
        <dbReference type="ARBA" id="ARBA00022801"/>
    </source>
</evidence>
<dbReference type="Pfam" id="PF00144">
    <property type="entry name" value="Beta-lactamase"/>
    <property type="match status" value="1"/>
</dbReference>
<organism evidence="3 4">
    <name type="scientific">Clostridium neuense</name>
    <dbReference type="NCBI Taxonomy" id="1728934"/>
    <lineage>
        <taxon>Bacteria</taxon>
        <taxon>Bacillati</taxon>
        <taxon>Bacillota</taxon>
        <taxon>Clostridia</taxon>
        <taxon>Eubacteriales</taxon>
        <taxon>Clostridiaceae</taxon>
        <taxon>Clostridium</taxon>
    </lineage>
</organism>
<dbReference type="PANTHER" id="PTHR43283:SF11">
    <property type="entry name" value="BETA-LACTAMASE-RELATED DOMAIN-CONTAINING PROTEIN"/>
    <property type="match status" value="1"/>
</dbReference>
<proteinExistence type="predicted"/>
<evidence type="ECO:0000313" key="4">
    <source>
        <dbReference type="Proteomes" id="UP001623592"/>
    </source>
</evidence>
<protein>
    <submittedName>
        <fullName evidence="3">Serine hydrolase domain-containing protein</fullName>
        <ecNumber evidence="3">3.-.-.-</ecNumber>
    </submittedName>
</protein>
<comment type="caution">
    <text evidence="3">The sequence shown here is derived from an EMBL/GenBank/DDBJ whole genome shotgun (WGS) entry which is preliminary data.</text>
</comment>
<dbReference type="Gene3D" id="3.40.710.10">
    <property type="entry name" value="DD-peptidase/beta-lactamase superfamily"/>
    <property type="match status" value="1"/>
</dbReference>
<reference evidence="3 4" key="1">
    <citation type="submission" date="2024-11" db="EMBL/GenBank/DDBJ databases">
        <authorList>
            <person name="Heng Y.C."/>
            <person name="Lim A.C.H."/>
            <person name="Lee J.K.Y."/>
            <person name="Kittelmann S."/>
        </authorList>
    </citation>
    <scope>NUCLEOTIDE SEQUENCE [LARGE SCALE GENOMIC DNA]</scope>
    <source>
        <strain evidence="3 4">WILCCON 0114</strain>
    </source>
</reference>
<feature type="domain" description="Beta-lactamase-related" evidence="2">
    <location>
        <begin position="21"/>
        <end position="334"/>
    </location>
</feature>
<dbReference type="RefSeq" id="WP_406788509.1">
    <property type="nucleotide sequence ID" value="NZ_JBJIAA010000013.1"/>
</dbReference>
<keyword evidence="4" id="KW-1185">Reference proteome</keyword>
<dbReference type="PANTHER" id="PTHR43283">
    <property type="entry name" value="BETA-LACTAMASE-RELATED"/>
    <property type="match status" value="1"/>
</dbReference>
<dbReference type="Proteomes" id="UP001623592">
    <property type="component" value="Unassembled WGS sequence"/>
</dbReference>
<dbReference type="EMBL" id="JBJIAA010000013">
    <property type="protein sequence ID" value="MFL0251859.1"/>
    <property type="molecule type" value="Genomic_DNA"/>
</dbReference>
<name>A0ABW8TH43_9CLOT</name>
<dbReference type="InterPro" id="IPR012338">
    <property type="entry name" value="Beta-lactam/transpept-like"/>
</dbReference>
<dbReference type="EC" id="3.-.-.-" evidence="3"/>
<sequence>MFIDMDKLDKAFQLINDGILKGDFPGAVAAVGNKKGIIKLESFGNRCLYPEKLPMTKATLFDLASLTKVVATNTLFMIFLEKGLISVYDNVSYYLSEFKGKDKENITIFNLLTHTAGFVPFKDLYKLCKSYEDAISYICKLDLEYKPGTRCIYSDFSYILLGYILEKIGGARLDVLCRRYIFDPLNMENTSFNPKSSNIAATEIDSKTQKPFIGICHDENGRFFDGISGHAGLFSNVEDLCKFSNMLINKGNNFISYASFRAMVTNHTLGLEDNRGYGWCVKGHKNSFIGDIALKEAFGHTGFTGTSLWIDVESDVYAILLTNRVHPTRDNNNIIRFRRIFSNAVLGSLYI</sequence>
<evidence type="ECO:0000313" key="3">
    <source>
        <dbReference type="EMBL" id="MFL0251859.1"/>
    </source>
</evidence>
<dbReference type="InterPro" id="IPR050789">
    <property type="entry name" value="Diverse_Enzym_Activities"/>
</dbReference>
<dbReference type="InterPro" id="IPR001466">
    <property type="entry name" value="Beta-lactam-related"/>
</dbReference>